<keyword evidence="2" id="KW-0479">Metal-binding</keyword>
<comment type="function">
    <text evidence="7">Mitochondrial ribosome (mitoribosome) assembly factor. Binds at the interface of the head and body domains of the mitochondrial small ribosomal subunit (mt-SSU), occluding the mRNA channel and preventing compaction of the head domain towards the body. Probable inactive methyltransferase: retains the characteristic folding and ability to bind S-adenosyl-L-methionine, but it probably lost its methyltransferase activity.</text>
</comment>
<dbReference type="GO" id="GO:0008168">
    <property type="term" value="F:methyltransferase activity"/>
    <property type="evidence" value="ECO:0007669"/>
    <property type="project" value="InterPro"/>
</dbReference>
<keyword evidence="5" id="KW-0411">Iron-sulfur</keyword>
<evidence type="ECO:0000256" key="5">
    <source>
        <dbReference type="ARBA" id="ARBA00023014"/>
    </source>
</evidence>
<sequence>MLLKRTPLGVFKIKGLRQAYGDYSYLHMSQKHDKTSCAAASRGKTVVDFTGRLINGSLRYRASDELQSTFSTPPPQNSRKRNKDSDECSTTWASRLKQLPCYLQLPPISLPARLDAVAIDYLREHSLSPPKAIEDRSKILTNYLWSRPLMSEEKVIRKSSKIEDSGDLDSWDEDEGLMFALKNFTSQREAQISRELDLKSWKSLSYSGHTCELYLVSRLAPNFATVCRVLYEIRKRCPSFIPKSLFDFGSGLGTVTWATNTVWPVGCVRHHYLVEPSLHMTRISEFMFQKQGSVQPSEFVFPGVYHRRFMPSTKNQYNLVVCANSLLEIPCKSSRSRVISSLWEKTTDFLVFIEQGTKSGFQAILEARDFLRTNGGPDVHIFSPCPHLQTCGKKDSNCNIVVRYYNFGLTRFKSEPSSELISYLVVSKGDWRRHQVPVVKPEPDQLPRIVTHKLFKHDQPIHDICMPSGAVERVLFPKQQTDAGLYYYMKQAHSGDIVPAEVVATNESDHMIECVNEEDKENKPSSQSC</sequence>
<evidence type="ECO:0000313" key="10">
    <source>
        <dbReference type="WBParaSite" id="SMRG1_9000.3"/>
    </source>
</evidence>
<dbReference type="WBParaSite" id="SMRG1_9000.3">
    <property type="protein sequence ID" value="SMRG1_9000.3"/>
    <property type="gene ID" value="SMRG1_9000"/>
</dbReference>
<dbReference type="Proteomes" id="UP000050790">
    <property type="component" value="Unassembled WGS sequence"/>
</dbReference>
<evidence type="ECO:0000256" key="8">
    <source>
        <dbReference type="SAM" id="MobiDB-lite"/>
    </source>
</evidence>
<evidence type="ECO:0000256" key="2">
    <source>
        <dbReference type="ARBA" id="ARBA00022723"/>
    </source>
</evidence>
<evidence type="ECO:0000256" key="7">
    <source>
        <dbReference type="ARBA" id="ARBA00045681"/>
    </source>
</evidence>
<dbReference type="GO" id="GO:0051536">
    <property type="term" value="F:iron-sulfur cluster binding"/>
    <property type="evidence" value="ECO:0007669"/>
    <property type="project" value="UniProtKB-KW"/>
</dbReference>
<dbReference type="GO" id="GO:0046872">
    <property type="term" value="F:metal ion binding"/>
    <property type="evidence" value="ECO:0007669"/>
    <property type="project" value="UniProtKB-KW"/>
</dbReference>
<accession>A0AA85AK39</accession>
<keyword evidence="6" id="KW-0496">Mitochondrion</keyword>
<dbReference type="GO" id="GO:0003735">
    <property type="term" value="F:structural constituent of ribosome"/>
    <property type="evidence" value="ECO:0007669"/>
    <property type="project" value="TreeGrafter"/>
</dbReference>
<evidence type="ECO:0000313" key="9">
    <source>
        <dbReference type="Proteomes" id="UP000050790"/>
    </source>
</evidence>
<evidence type="ECO:0000256" key="6">
    <source>
        <dbReference type="ARBA" id="ARBA00023128"/>
    </source>
</evidence>
<dbReference type="PANTHER" id="PTHR13184:SF5">
    <property type="entry name" value="METHYLTRANSFERASE-LIKE PROTEIN 17, MITOCHONDRIAL"/>
    <property type="match status" value="1"/>
</dbReference>
<dbReference type="Pfam" id="PF09243">
    <property type="entry name" value="Rsm22"/>
    <property type="match status" value="1"/>
</dbReference>
<reference evidence="10" key="1">
    <citation type="submission" date="2023-11" db="UniProtKB">
        <authorList>
            <consortium name="WormBaseParasite"/>
        </authorList>
    </citation>
    <scope>IDENTIFICATION</scope>
</reference>
<proteinExistence type="predicted"/>
<dbReference type="GO" id="GO:0006412">
    <property type="term" value="P:translation"/>
    <property type="evidence" value="ECO:0007669"/>
    <property type="project" value="InterPro"/>
</dbReference>
<dbReference type="PANTHER" id="PTHR13184">
    <property type="entry name" value="37S RIBOSOMAL PROTEIN S22"/>
    <property type="match status" value="1"/>
</dbReference>
<evidence type="ECO:0008006" key="11">
    <source>
        <dbReference type="Google" id="ProtNLM"/>
    </source>
</evidence>
<keyword evidence="3" id="KW-0809">Transit peptide</keyword>
<protein>
    <recommendedName>
        <fullName evidence="11">Methyltransferase-like protein 17, mitochondrial</fullName>
    </recommendedName>
</protein>
<dbReference type="GO" id="GO:0005763">
    <property type="term" value="C:mitochondrial small ribosomal subunit"/>
    <property type="evidence" value="ECO:0007669"/>
    <property type="project" value="TreeGrafter"/>
</dbReference>
<organism evidence="9 10">
    <name type="scientific">Schistosoma margrebowiei</name>
    <dbReference type="NCBI Taxonomy" id="48269"/>
    <lineage>
        <taxon>Eukaryota</taxon>
        <taxon>Metazoa</taxon>
        <taxon>Spiralia</taxon>
        <taxon>Lophotrochozoa</taxon>
        <taxon>Platyhelminthes</taxon>
        <taxon>Trematoda</taxon>
        <taxon>Digenea</taxon>
        <taxon>Strigeidida</taxon>
        <taxon>Schistosomatoidea</taxon>
        <taxon>Schistosomatidae</taxon>
        <taxon>Schistosoma</taxon>
    </lineage>
</organism>
<comment type="subcellular location">
    <subcellularLocation>
        <location evidence="1">Mitochondrion</location>
    </subcellularLocation>
</comment>
<dbReference type="AlphaFoldDB" id="A0AA85AK39"/>
<dbReference type="InterPro" id="IPR015324">
    <property type="entry name" value="Ribosomal_Rsm22-like"/>
</dbReference>
<evidence type="ECO:0000256" key="1">
    <source>
        <dbReference type="ARBA" id="ARBA00004173"/>
    </source>
</evidence>
<dbReference type="InterPro" id="IPR052571">
    <property type="entry name" value="Mt_RNA_Methyltransferase"/>
</dbReference>
<keyword evidence="4" id="KW-0408">Iron</keyword>
<feature type="region of interest" description="Disordered" evidence="8">
    <location>
        <begin position="65"/>
        <end position="86"/>
    </location>
</feature>
<evidence type="ECO:0000256" key="4">
    <source>
        <dbReference type="ARBA" id="ARBA00023004"/>
    </source>
</evidence>
<evidence type="ECO:0000256" key="3">
    <source>
        <dbReference type="ARBA" id="ARBA00022946"/>
    </source>
</evidence>
<name>A0AA85AK39_9TREM</name>